<evidence type="ECO:0000313" key="2">
    <source>
        <dbReference type="Proteomes" id="UP001416393"/>
    </source>
</evidence>
<proteinExistence type="predicted"/>
<organism evidence="1 2">
    <name type="scientific">Mariniflexile soesokkakense</name>
    <dbReference type="NCBI Taxonomy" id="1343160"/>
    <lineage>
        <taxon>Bacteria</taxon>
        <taxon>Pseudomonadati</taxon>
        <taxon>Bacteroidota</taxon>
        <taxon>Flavobacteriia</taxon>
        <taxon>Flavobacteriales</taxon>
        <taxon>Flavobacteriaceae</taxon>
        <taxon>Mariniflexile</taxon>
    </lineage>
</organism>
<sequence>MKHFILITFLSFITLTNCSINNNDDGKQQVYKTYWHLTNVSGGIAGVDNDFDLDKIIWSFDNTTGKLTINNTNTDDTIEDGFDSGVYNYTVTIVESDEFLVIESNEFGNVVATETQLIIDQNITTSGTGTDGFVYTFKRVVILEDVE</sequence>
<protein>
    <recommendedName>
        <fullName evidence="3">Lipocalin-like domain-containing protein</fullName>
    </recommendedName>
</protein>
<reference evidence="1 2" key="1">
    <citation type="submission" date="2024-01" db="EMBL/GenBank/DDBJ databases">
        <title>Mariniflexile litorale sp. nov., isolated from the shallow sediments of the Sea of Japan.</title>
        <authorList>
            <person name="Romanenko L."/>
            <person name="Bystritskaya E."/>
            <person name="Isaeva M."/>
        </authorList>
    </citation>
    <scope>NUCLEOTIDE SEQUENCE [LARGE SCALE GENOMIC DNA]</scope>
    <source>
        <strain evidence="1 2">KCTC 32427</strain>
    </source>
</reference>
<evidence type="ECO:0000313" key="1">
    <source>
        <dbReference type="EMBL" id="MEN3324780.1"/>
    </source>
</evidence>
<comment type="caution">
    <text evidence="1">The sequence shown here is derived from an EMBL/GenBank/DDBJ whole genome shotgun (WGS) entry which is preliminary data.</text>
</comment>
<dbReference type="EMBL" id="JAZHYP010000008">
    <property type="protein sequence ID" value="MEN3324780.1"/>
    <property type="molecule type" value="Genomic_DNA"/>
</dbReference>
<evidence type="ECO:0008006" key="3">
    <source>
        <dbReference type="Google" id="ProtNLM"/>
    </source>
</evidence>
<name>A0ABV0AGW8_9FLAO</name>
<dbReference type="Proteomes" id="UP001416393">
    <property type="component" value="Unassembled WGS sequence"/>
</dbReference>
<accession>A0ABV0AGW8</accession>
<keyword evidence="2" id="KW-1185">Reference proteome</keyword>
<dbReference type="RefSeq" id="WP_346242578.1">
    <property type="nucleotide sequence ID" value="NZ_JAZHYP010000008.1"/>
</dbReference>
<gene>
    <name evidence="1" type="ORF">VP395_13655</name>
</gene>